<dbReference type="Pfam" id="PF24883">
    <property type="entry name" value="NPHP3_N"/>
    <property type="match status" value="1"/>
</dbReference>
<feature type="compositionally biased region" description="Polar residues" evidence="5">
    <location>
        <begin position="1073"/>
        <end position="1084"/>
    </location>
</feature>
<dbReference type="Pfam" id="PF25520">
    <property type="entry name" value="AAA_lid_TANC1"/>
    <property type="match status" value="1"/>
</dbReference>
<dbReference type="Proteomes" id="UP001152795">
    <property type="component" value="Unassembled WGS sequence"/>
</dbReference>
<dbReference type="InterPro" id="IPR056884">
    <property type="entry name" value="NPHP3-like_N"/>
</dbReference>
<dbReference type="EMBL" id="CACRXK020000198">
    <property type="protein sequence ID" value="CAB3979438.1"/>
    <property type="molecule type" value="Genomic_DNA"/>
</dbReference>
<dbReference type="InterPro" id="IPR058056">
    <property type="entry name" value="WH_TANC1/2"/>
</dbReference>
<dbReference type="Pfam" id="PF00023">
    <property type="entry name" value="Ank"/>
    <property type="match status" value="4"/>
</dbReference>
<dbReference type="Gene3D" id="1.25.40.20">
    <property type="entry name" value="Ankyrin repeat-containing domain"/>
    <property type="match status" value="5"/>
</dbReference>
<reference evidence="9" key="1">
    <citation type="submission" date="2020-04" db="EMBL/GenBank/DDBJ databases">
        <authorList>
            <person name="Alioto T."/>
            <person name="Alioto T."/>
            <person name="Gomez Garrido J."/>
        </authorList>
    </citation>
    <scope>NUCLEOTIDE SEQUENCE</scope>
    <source>
        <strain evidence="9">A484AB</strain>
    </source>
</reference>
<feature type="domain" description="TANC1/2-like winged helix" evidence="8">
    <location>
        <begin position="300"/>
        <end position="423"/>
    </location>
</feature>
<keyword evidence="10" id="KW-1185">Reference proteome</keyword>
<evidence type="ECO:0000259" key="8">
    <source>
        <dbReference type="Pfam" id="PF25521"/>
    </source>
</evidence>
<organism evidence="9 10">
    <name type="scientific">Paramuricea clavata</name>
    <name type="common">Red gorgonian</name>
    <name type="synonym">Violescent sea-whip</name>
    <dbReference type="NCBI Taxonomy" id="317549"/>
    <lineage>
        <taxon>Eukaryota</taxon>
        <taxon>Metazoa</taxon>
        <taxon>Cnidaria</taxon>
        <taxon>Anthozoa</taxon>
        <taxon>Octocorallia</taxon>
        <taxon>Malacalcyonacea</taxon>
        <taxon>Plexauridae</taxon>
        <taxon>Paramuricea</taxon>
    </lineage>
</organism>
<accession>A0A6S7FJI3</accession>
<dbReference type="Pfam" id="PF12796">
    <property type="entry name" value="Ank_2"/>
    <property type="match status" value="4"/>
</dbReference>
<dbReference type="InterPro" id="IPR050889">
    <property type="entry name" value="Dendritic_Spine_Reg/Scaffold"/>
</dbReference>
<feature type="domain" description="TANC1/2-like AAA+ ATPase lid" evidence="7">
    <location>
        <begin position="214"/>
        <end position="298"/>
    </location>
</feature>
<dbReference type="Gene3D" id="3.40.50.300">
    <property type="entry name" value="P-loop containing nucleotide triphosphate hydrolases"/>
    <property type="match status" value="1"/>
</dbReference>
<keyword evidence="1" id="KW-0597">Phosphoprotein</keyword>
<dbReference type="InterPro" id="IPR002110">
    <property type="entry name" value="Ankyrin_rpt"/>
</dbReference>
<dbReference type="InterPro" id="IPR027417">
    <property type="entry name" value="P-loop_NTPase"/>
</dbReference>
<feature type="compositionally biased region" description="Polar residues" evidence="5">
    <location>
        <begin position="1092"/>
        <end position="1103"/>
    </location>
</feature>
<dbReference type="PANTHER" id="PTHR24166">
    <property type="entry name" value="ROLLING PEBBLES, ISOFORM B"/>
    <property type="match status" value="1"/>
</dbReference>
<evidence type="ECO:0000256" key="4">
    <source>
        <dbReference type="ARBA" id="ARBA00023043"/>
    </source>
</evidence>
<feature type="region of interest" description="Disordered" evidence="5">
    <location>
        <begin position="1052"/>
        <end position="1109"/>
    </location>
</feature>
<comment type="caution">
    <text evidence="9">The sequence shown here is derived from an EMBL/GenBank/DDBJ whole genome shotgun (WGS) entry which is preliminary data.</text>
</comment>
<keyword evidence="3" id="KW-0802">TPR repeat</keyword>
<dbReference type="SUPFAM" id="SSF48403">
    <property type="entry name" value="Ankyrin repeat"/>
    <property type="match status" value="2"/>
</dbReference>
<dbReference type="Pfam" id="PF25521">
    <property type="entry name" value="WHD_TANC1"/>
    <property type="match status" value="1"/>
</dbReference>
<protein>
    <submittedName>
        <fullName evidence="9">Ankyrin repeat domain-containing 50</fullName>
    </submittedName>
</protein>
<keyword evidence="2" id="KW-0677">Repeat</keyword>
<proteinExistence type="predicted"/>
<evidence type="ECO:0000259" key="6">
    <source>
        <dbReference type="Pfam" id="PF24883"/>
    </source>
</evidence>
<evidence type="ECO:0000256" key="3">
    <source>
        <dbReference type="ARBA" id="ARBA00022803"/>
    </source>
</evidence>
<name>A0A6S7FJI3_PARCT</name>
<evidence type="ECO:0000256" key="2">
    <source>
        <dbReference type="ARBA" id="ARBA00022737"/>
    </source>
</evidence>
<dbReference type="InterPro" id="IPR036770">
    <property type="entry name" value="Ankyrin_rpt-contain_sf"/>
</dbReference>
<evidence type="ECO:0000256" key="5">
    <source>
        <dbReference type="SAM" id="MobiDB-lite"/>
    </source>
</evidence>
<dbReference type="SUPFAM" id="SSF52540">
    <property type="entry name" value="P-loop containing nucleoside triphosphate hydrolases"/>
    <property type="match status" value="1"/>
</dbReference>
<keyword evidence="4" id="KW-0040">ANK repeat</keyword>
<dbReference type="PROSITE" id="PS50297">
    <property type="entry name" value="ANK_REP_REGION"/>
    <property type="match status" value="14"/>
</dbReference>
<sequence>MKRKFYGRQWLFEKIHDTIEKGKNLDPPKYRGVAILGQAGSGKTSVCLQLLQPNENDSIKKELSENIIAYHFCEADNQQSLDVSQFIRNIVLQLCKHEKLANYKQQYNSSDIQDLVKKEHKNEDIINIFKKVIVDPLKACEVKNQRLLLIVDSIDESLFEGSSPDTDVITICSLLVIALQQNLLPPWLRLIITARRQSRDVMKMFSGLRKITLDDLKKSYVVKDVQQYILDRLDADPDLRKHLTRHTAEQFNLLHVKSNGCILYLEQILDNVIKGVLTIEDVSDIPGTLNGLYLWLCQRLFTEDAYNTHLRPILETLLATKQNLCFNDLISIIKLVNDGVINEKDVQDSLDTLSPMLVQEDGSYHFVHHSFSEWLIDVKHCTRRFLCNVAKGHAMLAVYFMCGGKTLTLQENERFLSHLLQSQYPSSDPTKVEQWLKWSGVRAQDAGTLGDITSESTHKLGDVQATLPHCEDESCAPKRNDDVESCAQINNNLDKEDKDCTPLLKAAHSGNCKEVHSLLQKGADVNFIDRSGKTALSVASGEGHVKIVHDLINCGAEINTRDSNGCTPLRAAARCGSSDTVTLLLKHGAIPDLADNNQRTAMRAAAWGGHTDIVLQLLQKGADPNHMDREGRTALIAAAHTGCVKTVEVLLDHEASVNHADSDGRTALAVCILSEFLKNHLDVIKVLLENGADANHPDFDGMTPLCLASMLGHKDVVQLLLERHADVGHWDRHGRTPLMLASANGHHTVVKLLLECQRGKQAEISKENFFKKDNSGWTPLLVAAFNGFESVVQLLLFYGAPLSDVDESKRTPLMLAAHEGHTVLLEQLICAGSSVNAKSSEGRTAIHYATLFGHIDCVEKLLQKEADVNVYDSHGITPLNYAAKEGNAKLCEVLLKGGAKVNCQDPSGRTPLHTAAWSGFYSVAEKLIEYGADVNHVGLMGYTPLMTAAWQGHTSVLNLLLKRNAMVDVVSSNDKATALNIAAQEGHEDVVRLLLNHSASTLADKYGRDPMKVAKQAGNRAVVNILDSFNSLSMSDGNFTNTLKRQFPKLTKATSSVENPSPVLAEQQKKCITRTTSNTSSRGKNGSEELADSNTSISSTDPSTPYDEEYSHSYCGPFGEMSTGMSSMSSLKQSKTTVLTSSTMAMDDEVFFGRSMSKDSVHKIPFDFNIAYHGCDPINLRKALEMPSTETTL</sequence>
<evidence type="ECO:0000259" key="7">
    <source>
        <dbReference type="Pfam" id="PF25520"/>
    </source>
</evidence>
<feature type="domain" description="Nephrocystin 3-like N-terminal" evidence="6">
    <location>
        <begin position="32"/>
        <end position="195"/>
    </location>
</feature>
<dbReference type="InterPro" id="IPR058018">
    <property type="entry name" value="AAA_lid_TANC1/2"/>
</dbReference>
<dbReference type="OrthoDB" id="427518at2759"/>
<evidence type="ECO:0000256" key="1">
    <source>
        <dbReference type="ARBA" id="ARBA00022553"/>
    </source>
</evidence>
<dbReference type="PRINTS" id="PR01415">
    <property type="entry name" value="ANKYRIN"/>
</dbReference>
<dbReference type="SMART" id="SM00248">
    <property type="entry name" value="ANK"/>
    <property type="match status" value="16"/>
</dbReference>
<dbReference type="PROSITE" id="PS50088">
    <property type="entry name" value="ANK_REPEAT"/>
    <property type="match status" value="15"/>
</dbReference>
<gene>
    <name evidence="9" type="ORF">PACLA_8A058206</name>
</gene>
<dbReference type="PANTHER" id="PTHR24166:SF48">
    <property type="entry name" value="PROTEIN VAPYRIN"/>
    <property type="match status" value="1"/>
</dbReference>
<dbReference type="AlphaFoldDB" id="A0A6S7FJI3"/>
<evidence type="ECO:0000313" key="10">
    <source>
        <dbReference type="Proteomes" id="UP001152795"/>
    </source>
</evidence>
<evidence type="ECO:0000313" key="9">
    <source>
        <dbReference type="EMBL" id="CAB3979438.1"/>
    </source>
</evidence>